<dbReference type="AlphaFoldDB" id="A0A7L1LIK9"/>
<dbReference type="SUPFAM" id="SSF82866">
    <property type="entry name" value="Multidrug efflux transporter AcrB transmembrane domain"/>
    <property type="match status" value="2"/>
</dbReference>
<dbReference type="Gene3D" id="1.20.1640.10">
    <property type="entry name" value="Multidrug efflux transporter AcrB transmembrane domain"/>
    <property type="match status" value="2"/>
</dbReference>
<dbReference type="GO" id="GO:0030299">
    <property type="term" value="P:intestinal cholesterol absorption"/>
    <property type="evidence" value="ECO:0007669"/>
    <property type="project" value="TreeGrafter"/>
</dbReference>
<feature type="transmembrane region" description="Helical" evidence="12">
    <location>
        <begin position="1091"/>
        <end position="1110"/>
    </location>
</feature>
<keyword evidence="5" id="KW-0732">Signal</keyword>
<dbReference type="Proteomes" id="UP000571567">
    <property type="component" value="Unassembled WGS sequence"/>
</dbReference>
<evidence type="ECO:0000256" key="6">
    <source>
        <dbReference type="ARBA" id="ARBA00022989"/>
    </source>
</evidence>
<keyword evidence="10" id="KW-0325">Glycoprotein</keyword>
<feature type="transmembrane region" description="Helical" evidence="12">
    <location>
        <begin position="647"/>
        <end position="671"/>
    </location>
</feature>
<evidence type="ECO:0000256" key="7">
    <source>
        <dbReference type="ARBA" id="ARBA00023098"/>
    </source>
</evidence>
<keyword evidence="8 12" id="KW-0472">Membrane</keyword>
<feature type="transmembrane region" description="Helical" evidence="12">
    <location>
        <begin position="614"/>
        <end position="635"/>
    </location>
</feature>
<keyword evidence="6 12" id="KW-1133">Transmembrane helix</keyword>
<evidence type="ECO:0000256" key="12">
    <source>
        <dbReference type="SAM" id="Phobius"/>
    </source>
</evidence>
<comment type="catalytic activity">
    <reaction evidence="11">
        <text>cholesterol(in) = cholesterol(out)</text>
        <dbReference type="Rhea" id="RHEA:39747"/>
        <dbReference type="ChEBI" id="CHEBI:16113"/>
    </reaction>
</comment>
<organism evidence="14 15">
    <name type="scientific">Himantopus himantopus</name>
    <name type="common">Black-winged stilt</name>
    <name type="synonym">Charadrius himantopus</name>
    <dbReference type="NCBI Taxonomy" id="225398"/>
    <lineage>
        <taxon>Eukaryota</taxon>
        <taxon>Metazoa</taxon>
        <taxon>Chordata</taxon>
        <taxon>Craniata</taxon>
        <taxon>Vertebrata</taxon>
        <taxon>Euteleostomi</taxon>
        <taxon>Archelosauria</taxon>
        <taxon>Archosauria</taxon>
        <taxon>Dinosauria</taxon>
        <taxon>Saurischia</taxon>
        <taxon>Theropoda</taxon>
        <taxon>Coelurosauria</taxon>
        <taxon>Aves</taxon>
        <taxon>Neognathae</taxon>
        <taxon>Neoaves</taxon>
        <taxon>Charadriiformes</taxon>
        <taxon>Recurvirostridae</taxon>
        <taxon>Himantopus</taxon>
    </lineage>
</organism>
<dbReference type="OrthoDB" id="6510177at2759"/>
<dbReference type="GO" id="GO:0006629">
    <property type="term" value="P:lipid metabolic process"/>
    <property type="evidence" value="ECO:0007669"/>
    <property type="project" value="UniProtKB-KW"/>
</dbReference>
<evidence type="ECO:0000259" key="13">
    <source>
        <dbReference type="PROSITE" id="PS50156"/>
    </source>
</evidence>
<protein>
    <submittedName>
        <fullName evidence="14">NPCL1 protein</fullName>
    </submittedName>
</protein>
<keyword evidence="4 12" id="KW-0812">Transmembrane</keyword>
<dbReference type="InterPro" id="IPR000731">
    <property type="entry name" value="SSD"/>
</dbReference>
<keyword evidence="3" id="KW-0813">Transport</keyword>
<sequence length="1154" mass="125612">TPIHRAGYCAFYGNCGRNPEVNVSLMSSNVPCLSNTPAREATALLLPLLRTVCPELVRGDNKTTRVCCSFEQLTALQLSVALSGTVLARCPACARNFANIYCNNICSPDQSLFTNVTRIVNRTSSLGTPQLAVVEYQCFYQQDFADASFASCRGVRLPATGGYAIDTMCGRYGARLCTTQRWLDFQGDKNNGLAPLQIDFQLIPNGTRPGDAIVPLNGRAWRCDQALSAQEQPCSCQDCAESCPPVVAPPGPPPPFRLGDADGALVLCGLLFGLLALIFIVTLLCRHRRSKGDATLQPAPVRAAGCSARLGDTSHRVLARAFRRWGTLVAGHPVVVLAVAAVLAGGLSAGLVTLRLTTDPVELWSAPGSRARQEKAFYDQHFGPFLRTNQVIVTAPGRPSSGYESVVLGAKNFSGVMSEDVLRALLELQERLAAITVWSPTAGREVTLKDVCYAPLNPTQPGLGDCCVNSVTQYFQNNGTRLAMTAIQTDGKKTGTADWHDHVIYCVNSPLSFKDITALELSCMAEYGGPVFPYIAFGGYPGSEYTEAEALIVTYSLNNFPRDDPRHEWALSWESRFLEVVGDFQRTHGPNLSVTFMAERSLEDEINRTTGEDIPVFAVSYLVVFAYIALALGEYTAWRRVLVESKVTLALGGIAVVLGAVFASMGFLALLGLPSSLIILEVVPFLVLAVGADNIFIFVQEYQQQSQREPGETREQHIGRVLAQVAPSMLLCSLSEVICFLLEGWCGPYRDSMALSRGSTVTAWPLLGTAWAQRSPIWGHMCSVAPYGADTALYGKVWGRHNPIWRRRGVVWPHTGTRGDRPYRVPWVGAHALADRVPPQDSYMLQYFAALNQYLAVGVPTYFVTTGGYNFSSRAGTNGICSSAGCDSRSLTHTIQYATRFPNVSYLAIPATSWVDDFLDWLNPTGRCCRIHKFGNLTGEFCPSTSNDPSCLGGQCLNVTRRPTVKEFERFLPWFLHDRPTLQCAKGGLGAYDTAVSMDANGTILGERGGAGMTPPHPTPCPAASRFMAYQRPLRTSQEYTAALRAARDLAEEITTTLRQVPGTHPDFKVFPYTVTYVYYEQYLTVVAEGVITLALCLVPTFVVSFLLLGMDLRSSAATLLTIAMILVDTVGAMALWDVPYNAVALINLVAVRG</sequence>
<dbReference type="Pfam" id="PF12349">
    <property type="entry name" value="Sterol-sensing"/>
    <property type="match status" value="1"/>
</dbReference>
<feature type="non-terminal residue" evidence="14">
    <location>
        <position position="1154"/>
    </location>
</feature>
<keyword evidence="9" id="KW-1015">Disulfide bond</keyword>
<comment type="subcellular location">
    <subcellularLocation>
        <location evidence="1">Endomembrane system</location>
        <topology evidence="1">Multi-pass membrane protein</topology>
    </subcellularLocation>
</comment>
<dbReference type="PANTHER" id="PTHR45727:SF3">
    <property type="entry name" value="NPC1-LIKE INTRACELLULAR CHOLESTEROL TRANSPORTER 1"/>
    <property type="match status" value="1"/>
</dbReference>
<evidence type="ECO:0000256" key="10">
    <source>
        <dbReference type="ARBA" id="ARBA00023180"/>
    </source>
</evidence>
<dbReference type="GO" id="GO:0042632">
    <property type="term" value="P:cholesterol homeostasis"/>
    <property type="evidence" value="ECO:0007669"/>
    <property type="project" value="TreeGrafter"/>
</dbReference>
<evidence type="ECO:0000256" key="11">
    <source>
        <dbReference type="ARBA" id="ARBA00034049"/>
    </source>
</evidence>
<evidence type="ECO:0000313" key="14">
    <source>
        <dbReference type="EMBL" id="NXN74861.1"/>
    </source>
</evidence>
<comment type="similarity">
    <text evidence="2">Belongs to the patched family.</text>
</comment>
<dbReference type="GO" id="GO:0005886">
    <property type="term" value="C:plasma membrane"/>
    <property type="evidence" value="ECO:0007669"/>
    <property type="project" value="TreeGrafter"/>
</dbReference>
<dbReference type="PANTHER" id="PTHR45727">
    <property type="entry name" value="NPC INTRACELLULAR CHOLESTEROL TRANSPORTER 1"/>
    <property type="match status" value="1"/>
</dbReference>
<dbReference type="EMBL" id="VXBK01010382">
    <property type="protein sequence ID" value="NXN74861.1"/>
    <property type="molecule type" value="Genomic_DNA"/>
</dbReference>
<evidence type="ECO:0000256" key="9">
    <source>
        <dbReference type="ARBA" id="ARBA00023157"/>
    </source>
</evidence>
<dbReference type="Pfam" id="PF22314">
    <property type="entry name" value="NPC1_MLD"/>
    <property type="match status" value="1"/>
</dbReference>
<dbReference type="GO" id="GO:0012505">
    <property type="term" value="C:endomembrane system"/>
    <property type="evidence" value="ECO:0007669"/>
    <property type="project" value="UniProtKB-SubCell"/>
</dbReference>
<proteinExistence type="inferred from homology"/>
<keyword evidence="7" id="KW-0443">Lipid metabolism</keyword>
<evidence type="ECO:0000256" key="5">
    <source>
        <dbReference type="ARBA" id="ARBA00022729"/>
    </source>
</evidence>
<dbReference type="PROSITE" id="PS50156">
    <property type="entry name" value="SSD"/>
    <property type="match status" value="1"/>
</dbReference>
<feature type="transmembrane region" description="Helical" evidence="12">
    <location>
        <begin position="264"/>
        <end position="285"/>
    </location>
</feature>
<dbReference type="InterPro" id="IPR053956">
    <property type="entry name" value="NPC1_MLD"/>
</dbReference>
<evidence type="ECO:0000256" key="2">
    <source>
        <dbReference type="ARBA" id="ARBA00005585"/>
    </source>
</evidence>
<feature type="transmembrane region" description="Helical" evidence="12">
    <location>
        <begin position="1117"/>
        <end position="1137"/>
    </location>
</feature>
<dbReference type="InterPro" id="IPR032190">
    <property type="entry name" value="NPC1_N"/>
</dbReference>
<dbReference type="GO" id="GO:0015485">
    <property type="term" value="F:cholesterol binding"/>
    <property type="evidence" value="ECO:0007669"/>
    <property type="project" value="TreeGrafter"/>
</dbReference>
<dbReference type="InterPro" id="IPR053958">
    <property type="entry name" value="HMGCR/SNAP/NPC1-like_SSD"/>
</dbReference>
<feature type="domain" description="SSD" evidence="13">
    <location>
        <begin position="613"/>
        <end position="742"/>
    </location>
</feature>
<evidence type="ECO:0000256" key="3">
    <source>
        <dbReference type="ARBA" id="ARBA00022448"/>
    </source>
</evidence>
<dbReference type="FunFam" id="1.20.1640.10:FF:000008">
    <property type="entry name" value="NPC intracellular cholesterol transporter 1"/>
    <property type="match status" value="1"/>
</dbReference>
<evidence type="ECO:0000256" key="1">
    <source>
        <dbReference type="ARBA" id="ARBA00004127"/>
    </source>
</evidence>
<dbReference type="GO" id="GO:0030301">
    <property type="term" value="P:cholesterol transport"/>
    <property type="evidence" value="ECO:0007669"/>
    <property type="project" value="UniProtKB-ARBA"/>
</dbReference>
<feature type="transmembrane region" description="Helical" evidence="12">
    <location>
        <begin position="325"/>
        <end position="347"/>
    </location>
</feature>
<keyword evidence="15" id="KW-1185">Reference proteome</keyword>
<comment type="caution">
    <text evidence="14">The sequence shown here is derived from an EMBL/GenBank/DDBJ whole genome shotgun (WGS) entry which is preliminary data.</text>
</comment>
<accession>A0A7L1LIK9</accession>
<gene>
    <name evidence="14" type="primary">Npc1l1</name>
    <name evidence="14" type="ORF">HIMHIM_R14934</name>
</gene>
<evidence type="ECO:0000256" key="8">
    <source>
        <dbReference type="ARBA" id="ARBA00023136"/>
    </source>
</evidence>
<feature type="transmembrane region" description="Helical" evidence="12">
    <location>
        <begin position="677"/>
        <end position="700"/>
    </location>
</feature>
<feature type="non-terminal residue" evidence="14">
    <location>
        <position position="1"/>
    </location>
</feature>
<evidence type="ECO:0000256" key="4">
    <source>
        <dbReference type="ARBA" id="ARBA00022692"/>
    </source>
</evidence>
<reference evidence="14 15" key="1">
    <citation type="submission" date="2019-09" db="EMBL/GenBank/DDBJ databases">
        <title>Bird 10,000 Genomes (B10K) Project - Family phase.</title>
        <authorList>
            <person name="Zhang G."/>
        </authorList>
    </citation>
    <scope>NUCLEOTIDE SEQUENCE [LARGE SCALE GENOMIC DNA]</scope>
    <source>
        <strain evidence="14">B10K-DU-002-13</strain>
        <tissue evidence="14">Muscle</tissue>
    </source>
</reference>
<name>A0A7L1LIK9_HIMHI</name>
<evidence type="ECO:0000313" key="15">
    <source>
        <dbReference type="Proteomes" id="UP000571567"/>
    </source>
</evidence>
<dbReference type="Pfam" id="PF16414">
    <property type="entry name" value="NPC1_N"/>
    <property type="match status" value="1"/>
</dbReference>